<feature type="domain" description="ABC transmembrane type-1" evidence="9">
    <location>
        <begin position="97"/>
        <end position="290"/>
    </location>
</feature>
<keyword evidence="3" id="KW-1003">Cell membrane</keyword>
<evidence type="ECO:0000259" key="9">
    <source>
        <dbReference type="PROSITE" id="PS50928"/>
    </source>
</evidence>
<feature type="transmembrane region" description="Helical" evidence="7">
    <location>
        <begin position="34"/>
        <end position="56"/>
    </location>
</feature>
<name>A0A921KT38_9MICO</name>
<evidence type="ECO:0000256" key="7">
    <source>
        <dbReference type="RuleBase" id="RU363032"/>
    </source>
</evidence>
<dbReference type="GO" id="GO:0005886">
    <property type="term" value="C:plasma membrane"/>
    <property type="evidence" value="ECO:0007669"/>
    <property type="project" value="UniProtKB-SubCell"/>
</dbReference>
<dbReference type="InterPro" id="IPR035906">
    <property type="entry name" value="MetI-like_sf"/>
</dbReference>
<feature type="compositionally biased region" description="Basic and acidic residues" evidence="8">
    <location>
        <begin position="17"/>
        <end position="30"/>
    </location>
</feature>
<dbReference type="InterPro" id="IPR000515">
    <property type="entry name" value="MetI-like"/>
</dbReference>
<dbReference type="PANTHER" id="PTHR43744">
    <property type="entry name" value="ABC TRANSPORTER PERMEASE PROTEIN MG189-RELATED-RELATED"/>
    <property type="match status" value="1"/>
</dbReference>
<dbReference type="Proteomes" id="UP000775129">
    <property type="component" value="Unassembled WGS sequence"/>
</dbReference>
<evidence type="ECO:0000256" key="6">
    <source>
        <dbReference type="ARBA" id="ARBA00023136"/>
    </source>
</evidence>
<evidence type="ECO:0000256" key="8">
    <source>
        <dbReference type="SAM" id="MobiDB-lite"/>
    </source>
</evidence>
<keyword evidence="5 7" id="KW-1133">Transmembrane helix</keyword>
<comment type="subcellular location">
    <subcellularLocation>
        <location evidence="1 7">Cell membrane</location>
        <topology evidence="1 7">Multi-pass membrane protein</topology>
    </subcellularLocation>
</comment>
<feature type="region of interest" description="Disordered" evidence="8">
    <location>
        <begin position="1"/>
        <end position="30"/>
    </location>
</feature>
<dbReference type="SUPFAM" id="SSF161098">
    <property type="entry name" value="MetI-like"/>
    <property type="match status" value="1"/>
</dbReference>
<evidence type="ECO:0000256" key="5">
    <source>
        <dbReference type="ARBA" id="ARBA00022989"/>
    </source>
</evidence>
<protein>
    <submittedName>
        <fullName evidence="10">Carbohydrate ABC transporter permease</fullName>
    </submittedName>
</protein>
<dbReference type="GO" id="GO:0055085">
    <property type="term" value="P:transmembrane transport"/>
    <property type="evidence" value="ECO:0007669"/>
    <property type="project" value="InterPro"/>
</dbReference>
<organism evidence="10 11">
    <name type="scientific">Brachybacterium paraconglomeratum</name>
    <dbReference type="NCBI Taxonomy" id="173362"/>
    <lineage>
        <taxon>Bacteria</taxon>
        <taxon>Bacillati</taxon>
        <taxon>Actinomycetota</taxon>
        <taxon>Actinomycetes</taxon>
        <taxon>Micrococcales</taxon>
        <taxon>Dermabacteraceae</taxon>
        <taxon>Brachybacterium</taxon>
    </lineage>
</organism>
<feature type="transmembrane region" description="Helical" evidence="7">
    <location>
        <begin position="134"/>
        <end position="159"/>
    </location>
</feature>
<feature type="transmembrane region" description="Helical" evidence="7">
    <location>
        <begin position="165"/>
        <end position="188"/>
    </location>
</feature>
<evidence type="ECO:0000256" key="2">
    <source>
        <dbReference type="ARBA" id="ARBA00022448"/>
    </source>
</evidence>
<dbReference type="Pfam" id="PF00528">
    <property type="entry name" value="BPD_transp_1"/>
    <property type="match status" value="1"/>
</dbReference>
<dbReference type="AlphaFoldDB" id="A0A921KT38"/>
<proteinExistence type="inferred from homology"/>
<dbReference type="CDD" id="cd06261">
    <property type="entry name" value="TM_PBP2"/>
    <property type="match status" value="1"/>
</dbReference>
<dbReference type="PROSITE" id="PS50928">
    <property type="entry name" value="ABC_TM1"/>
    <property type="match status" value="1"/>
</dbReference>
<gene>
    <name evidence="10" type="ORF">K8W24_11945</name>
</gene>
<dbReference type="PANTHER" id="PTHR43744:SF8">
    <property type="entry name" value="SN-GLYCEROL-3-PHOSPHATE TRANSPORT SYSTEM PERMEASE PROTEIN UGPE"/>
    <property type="match status" value="1"/>
</dbReference>
<keyword evidence="6 7" id="KW-0472">Membrane</keyword>
<feature type="transmembrane region" description="Helical" evidence="7">
    <location>
        <begin position="269"/>
        <end position="290"/>
    </location>
</feature>
<dbReference type="Gene3D" id="1.10.3720.10">
    <property type="entry name" value="MetI-like"/>
    <property type="match status" value="1"/>
</dbReference>
<reference evidence="10" key="2">
    <citation type="submission" date="2021-09" db="EMBL/GenBank/DDBJ databases">
        <authorList>
            <person name="Gilroy R."/>
        </authorList>
    </citation>
    <scope>NUCLEOTIDE SEQUENCE</scope>
    <source>
        <strain evidence="10">1647</strain>
    </source>
</reference>
<evidence type="ECO:0000313" key="11">
    <source>
        <dbReference type="Proteomes" id="UP000775129"/>
    </source>
</evidence>
<evidence type="ECO:0000256" key="4">
    <source>
        <dbReference type="ARBA" id="ARBA00022692"/>
    </source>
</evidence>
<keyword evidence="2 7" id="KW-0813">Transport</keyword>
<feature type="transmembrane region" description="Helical" evidence="7">
    <location>
        <begin position="96"/>
        <end position="122"/>
    </location>
</feature>
<comment type="similarity">
    <text evidence="7">Belongs to the binding-protein-dependent transport system permease family.</text>
</comment>
<feature type="transmembrane region" description="Helical" evidence="7">
    <location>
        <begin position="209"/>
        <end position="234"/>
    </location>
</feature>
<dbReference type="EMBL" id="DYWO01000358">
    <property type="protein sequence ID" value="HJF50486.1"/>
    <property type="molecule type" value="Genomic_DNA"/>
</dbReference>
<reference evidence="10" key="1">
    <citation type="journal article" date="2021" name="PeerJ">
        <title>Extensive microbial diversity within the chicken gut microbiome revealed by metagenomics and culture.</title>
        <authorList>
            <person name="Gilroy R."/>
            <person name="Ravi A."/>
            <person name="Getino M."/>
            <person name="Pursley I."/>
            <person name="Horton D.L."/>
            <person name="Alikhan N.F."/>
            <person name="Baker D."/>
            <person name="Gharbi K."/>
            <person name="Hall N."/>
            <person name="Watson M."/>
            <person name="Adriaenssens E.M."/>
            <person name="Foster-Nyarko E."/>
            <person name="Jarju S."/>
            <person name="Secka A."/>
            <person name="Antonio M."/>
            <person name="Oren A."/>
            <person name="Chaudhuri R.R."/>
            <person name="La Ragione R."/>
            <person name="Hildebrand F."/>
            <person name="Pallen M.J."/>
        </authorList>
    </citation>
    <scope>NUCLEOTIDE SEQUENCE</scope>
    <source>
        <strain evidence="10">1647</strain>
    </source>
</reference>
<evidence type="ECO:0000256" key="3">
    <source>
        <dbReference type="ARBA" id="ARBA00022475"/>
    </source>
</evidence>
<evidence type="ECO:0000256" key="1">
    <source>
        <dbReference type="ARBA" id="ARBA00004651"/>
    </source>
</evidence>
<keyword evidence="4 7" id="KW-0812">Transmembrane</keyword>
<sequence length="304" mass="33711">MTQAPPLDPAASAGESGTRRIEPRRPRRSHGDRAFAGVAHIVLVVWTLAVVLPLLWTVYSSFKTSREILTSPFSMPSEWNLDNFITAWTEAGIGRYFVNTLIVVGGALFLVMLLGAMCAYVLARFEFPGRRIIYYGMIAGLTFPIFLAVVPLFFVLMNMGLRGTYIGLILAYVGFALPFTVFFLYAFFRQLPEEIAEAAAIDGAGDFRTFFQIMVPLATPGLMSVTIFNFLGLWNQYLLPVVLNTDEDKYVLAQGLKSLQAQQGYESDWGAMFASVTITILPVLIVYVIFQRQLQGGLGPSTNK</sequence>
<evidence type="ECO:0000313" key="10">
    <source>
        <dbReference type="EMBL" id="HJF50486.1"/>
    </source>
</evidence>
<comment type="caution">
    <text evidence="10">The sequence shown here is derived from an EMBL/GenBank/DDBJ whole genome shotgun (WGS) entry which is preliminary data.</text>
</comment>
<accession>A0A921KT38</accession>